<dbReference type="AlphaFoldDB" id="A0A3A4ZDT8"/>
<dbReference type="GO" id="GO:0012505">
    <property type="term" value="C:endomembrane system"/>
    <property type="evidence" value="ECO:0007669"/>
    <property type="project" value="UniProtKB-SubCell"/>
</dbReference>
<evidence type="ECO:0000256" key="4">
    <source>
        <dbReference type="ARBA" id="ARBA00023136"/>
    </source>
</evidence>
<dbReference type="GO" id="GO:0005384">
    <property type="term" value="F:manganese ion transmembrane transporter activity"/>
    <property type="evidence" value="ECO:0007669"/>
    <property type="project" value="InterPro"/>
</dbReference>
<dbReference type="GO" id="GO:0030026">
    <property type="term" value="P:intracellular manganese ion homeostasis"/>
    <property type="evidence" value="ECO:0007669"/>
    <property type="project" value="InterPro"/>
</dbReference>
<feature type="transmembrane region" description="Helical" evidence="5">
    <location>
        <begin position="83"/>
        <end position="107"/>
    </location>
</feature>
<dbReference type="Pfam" id="PF01988">
    <property type="entry name" value="VIT1"/>
    <property type="match status" value="2"/>
</dbReference>
<protein>
    <recommendedName>
        <fullName evidence="8">VIT family protein</fullName>
    </recommendedName>
</protein>
<evidence type="ECO:0000256" key="2">
    <source>
        <dbReference type="ARBA" id="ARBA00022692"/>
    </source>
</evidence>
<proteinExistence type="predicted"/>
<evidence type="ECO:0000256" key="5">
    <source>
        <dbReference type="SAM" id="Phobius"/>
    </source>
</evidence>
<feature type="transmembrane region" description="Helical" evidence="5">
    <location>
        <begin position="138"/>
        <end position="159"/>
    </location>
</feature>
<feature type="transmembrane region" description="Helical" evidence="5">
    <location>
        <begin position="114"/>
        <end position="132"/>
    </location>
</feature>
<keyword evidence="3 5" id="KW-1133">Transmembrane helix</keyword>
<evidence type="ECO:0000256" key="3">
    <source>
        <dbReference type="ARBA" id="ARBA00022989"/>
    </source>
</evidence>
<evidence type="ECO:0000256" key="1">
    <source>
        <dbReference type="ARBA" id="ARBA00004127"/>
    </source>
</evidence>
<dbReference type="CDD" id="cd01059">
    <property type="entry name" value="CCC1_like"/>
    <property type="match status" value="1"/>
</dbReference>
<reference evidence="6 7" key="1">
    <citation type="journal article" date="2017" name="ISME J.">
        <title>Energy and carbon metabolisms in a deep terrestrial subsurface fluid microbial community.</title>
        <authorList>
            <person name="Momper L."/>
            <person name="Jungbluth S.P."/>
            <person name="Lee M.D."/>
            <person name="Amend J.P."/>
        </authorList>
    </citation>
    <scope>NUCLEOTIDE SEQUENCE [LARGE SCALE GENOMIC DNA]</scope>
    <source>
        <strain evidence="6">SURF_46</strain>
    </source>
</reference>
<accession>A0A3A4ZDT8</accession>
<comment type="subcellular location">
    <subcellularLocation>
        <location evidence="1">Endomembrane system</location>
        <topology evidence="1">Multi-pass membrane protein</topology>
    </subcellularLocation>
</comment>
<name>A0A3A4ZDT8_UNCKA</name>
<evidence type="ECO:0000313" key="6">
    <source>
        <dbReference type="EMBL" id="RJR27361.1"/>
    </source>
</evidence>
<dbReference type="EMBL" id="QZJF01000012">
    <property type="protein sequence ID" value="RJR27361.1"/>
    <property type="molecule type" value="Genomic_DNA"/>
</dbReference>
<evidence type="ECO:0000313" key="7">
    <source>
        <dbReference type="Proteomes" id="UP000265540"/>
    </source>
</evidence>
<comment type="caution">
    <text evidence="6">The sequence shown here is derived from an EMBL/GenBank/DDBJ whole genome shotgun (WGS) entry which is preliminary data.</text>
</comment>
<dbReference type="Proteomes" id="UP000265540">
    <property type="component" value="Unassembled WGS sequence"/>
</dbReference>
<evidence type="ECO:0008006" key="8">
    <source>
        <dbReference type="Google" id="ProtNLM"/>
    </source>
</evidence>
<keyword evidence="2 5" id="KW-0812">Transmembrane</keyword>
<organism evidence="6 7">
    <name type="scientific">candidate division WWE3 bacterium</name>
    <dbReference type="NCBI Taxonomy" id="2053526"/>
    <lineage>
        <taxon>Bacteria</taxon>
        <taxon>Katanobacteria</taxon>
    </lineage>
</organism>
<sequence>MRRKKIFPDYVRNIVFGAEDSLVSTVGVLFGLASSNEYTLAQLMLVGVTLTSVEALSMGVGSYLSETEIHELDHSGNHKDSPIIGGLLMYFSYLIFGIVVLAPYLLFGIPTGKFVSIILTFISLYFVGYFPTKSIREGLRMFIVAGIAIIVGFTVTKIFENVKF</sequence>
<keyword evidence="4 5" id="KW-0472">Membrane</keyword>
<dbReference type="InterPro" id="IPR008217">
    <property type="entry name" value="Ccc1_fam"/>
</dbReference>
<gene>
    <name evidence="6" type="ORF">C4561_02295</name>
</gene>